<dbReference type="AlphaFoldDB" id="A0AAW1TB43"/>
<name>A0AAW1TB43_9CHLO</name>
<protein>
    <submittedName>
        <fullName evidence="2">Uncharacterized protein</fullName>
    </submittedName>
</protein>
<accession>A0AAW1TB43</accession>
<reference evidence="2 3" key="1">
    <citation type="journal article" date="2024" name="Nat. Commun.">
        <title>Phylogenomics reveals the evolutionary origins of lichenization in chlorophyte algae.</title>
        <authorList>
            <person name="Puginier C."/>
            <person name="Libourel C."/>
            <person name="Otte J."/>
            <person name="Skaloud P."/>
            <person name="Haon M."/>
            <person name="Grisel S."/>
            <person name="Petersen M."/>
            <person name="Berrin J.G."/>
            <person name="Delaux P.M."/>
            <person name="Dal Grande F."/>
            <person name="Keller J."/>
        </authorList>
    </citation>
    <scope>NUCLEOTIDE SEQUENCE [LARGE SCALE GENOMIC DNA]</scope>
    <source>
        <strain evidence="2 3">SAG 2523</strain>
    </source>
</reference>
<feature type="region of interest" description="Disordered" evidence="1">
    <location>
        <begin position="1"/>
        <end position="37"/>
    </location>
</feature>
<organism evidence="2 3">
    <name type="scientific">Apatococcus fuscideae</name>
    <dbReference type="NCBI Taxonomy" id="2026836"/>
    <lineage>
        <taxon>Eukaryota</taxon>
        <taxon>Viridiplantae</taxon>
        <taxon>Chlorophyta</taxon>
        <taxon>core chlorophytes</taxon>
        <taxon>Trebouxiophyceae</taxon>
        <taxon>Chlorellales</taxon>
        <taxon>Chlorellaceae</taxon>
        <taxon>Apatococcus</taxon>
    </lineage>
</organism>
<dbReference type="Proteomes" id="UP001485043">
    <property type="component" value="Unassembled WGS sequence"/>
</dbReference>
<evidence type="ECO:0000313" key="3">
    <source>
        <dbReference type="Proteomes" id="UP001485043"/>
    </source>
</evidence>
<feature type="compositionally biased region" description="Basic and acidic residues" evidence="1">
    <location>
        <begin position="1"/>
        <end position="10"/>
    </location>
</feature>
<keyword evidence="3" id="KW-1185">Reference proteome</keyword>
<feature type="compositionally biased region" description="Low complexity" evidence="1">
    <location>
        <begin position="13"/>
        <end position="30"/>
    </location>
</feature>
<sequence>MEAYQDKPKDTTQQQRAPDASSQDASDDMSGGFSKSGHYDMLRDVILRAEIMSDAQTKAIVVYTQLAAAVSLCLLITNTAIKFAEAGLYHAQ</sequence>
<gene>
    <name evidence="2" type="ORF">WJX84_005522</name>
</gene>
<evidence type="ECO:0000256" key="1">
    <source>
        <dbReference type="SAM" id="MobiDB-lite"/>
    </source>
</evidence>
<comment type="caution">
    <text evidence="2">The sequence shown here is derived from an EMBL/GenBank/DDBJ whole genome shotgun (WGS) entry which is preliminary data.</text>
</comment>
<proteinExistence type="predicted"/>
<evidence type="ECO:0000313" key="2">
    <source>
        <dbReference type="EMBL" id="KAK9866317.1"/>
    </source>
</evidence>
<dbReference type="EMBL" id="JALJOV010000171">
    <property type="protein sequence ID" value="KAK9866317.1"/>
    <property type="molecule type" value="Genomic_DNA"/>
</dbReference>